<organism evidence="1 2">
    <name type="scientific">Globisporangium ultimum (strain ATCC 200006 / CBS 805.95 / DAOM BR144)</name>
    <name type="common">Pythium ultimum</name>
    <dbReference type="NCBI Taxonomy" id="431595"/>
    <lineage>
        <taxon>Eukaryota</taxon>
        <taxon>Sar</taxon>
        <taxon>Stramenopiles</taxon>
        <taxon>Oomycota</taxon>
        <taxon>Peronosporomycetes</taxon>
        <taxon>Pythiales</taxon>
        <taxon>Pythiaceae</taxon>
        <taxon>Globisporangium</taxon>
    </lineage>
</organism>
<dbReference type="HOGENOM" id="CLU_075964_0_0_1"/>
<dbReference type="EnsemblProtists" id="PYU1_T008443">
    <property type="protein sequence ID" value="PYU1_T008443"/>
    <property type="gene ID" value="PYU1_G008427"/>
</dbReference>
<reference evidence="1" key="3">
    <citation type="submission" date="2015-02" db="UniProtKB">
        <authorList>
            <consortium name="EnsemblProtists"/>
        </authorList>
    </citation>
    <scope>IDENTIFICATION</scope>
    <source>
        <strain evidence="1">DAOM BR144</strain>
    </source>
</reference>
<reference evidence="2" key="2">
    <citation type="submission" date="2010-04" db="EMBL/GenBank/DDBJ databases">
        <authorList>
            <person name="Buell R."/>
            <person name="Hamilton J."/>
            <person name="Hostetler J."/>
        </authorList>
    </citation>
    <scope>NUCLEOTIDE SEQUENCE [LARGE SCALE GENOMIC DNA]</scope>
    <source>
        <strain evidence="2">DAOM:BR144</strain>
    </source>
</reference>
<sequence>MATVVACECERIAADRDLRVAKWRALCEQFYFRQDGAAKRVLDYFESSKLDQIIIEADTAAVETADERVFTELITFLGLRKCVQREDHAHFFHETIEALERVKDEVRKSYHAHRAKSQYDEFDGHVRGMQSTNYEVKQDPDGQQRLAVRVQEGYLRTHSNQLQMEKSTEAFIKANVSNIGAHPFLAGLAEVLRWNLESTTVIGWRLSDAVFIESGGPAFAGAALNFLVGVLNFGHFVIDDAASADPNAEAVVVKSRVWFLDPYLSDNYIRQLLRVFPPSRKLEGRPTGSKHNSELYRMNIHGKHDEHQRFFERWCVML</sequence>
<proteinExistence type="predicted"/>
<protein>
    <submittedName>
        <fullName evidence="1">Uncharacterized protein</fullName>
    </submittedName>
</protein>
<dbReference type="EMBL" id="GL376613">
    <property type="status" value="NOT_ANNOTATED_CDS"/>
    <property type="molecule type" value="Genomic_DNA"/>
</dbReference>
<keyword evidence="2" id="KW-1185">Reference proteome</keyword>
<dbReference type="InParanoid" id="K3WTZ7"/>
<dbReference type="Proteomes" id="UP000019132">
    <property type="component" value="Unassembled WGS sequence"/>
</dbReference>
<accession>K3WTZ7</accession>
<dbReference type="eggNOG" id="ENOG502S01W">
    <property type="taxonomic scope" value="Eukaryota"/>
</dbReference>
<evidence type="ECO:0000313" key="2">
    <source>
        <dbReference type="Proteomes" id="UP000019132"/>
    </source>
</evidence>
<dbReference type="AlphaFoldDB" id="K3WTZ7"/>
<evidence type="ECO:0000313" key="1">
    <source>
        <dbReference type="EnsemblProtists" id="PYU1_T008443"/>
    </source>
</evidence>
<dbReference type="OMA" id="DETHDAK"/>
<reference evidence="2" key="1">
    <citation type="journal article" date="2010" name="Genome Biol.">
        <title>Genome sequence of the necrotrophic plant pathogen Pythium ultimum reveals original pathogenicity mechanisms and effector repertoire.</title>
        <authorList>
            <person name="Levesque C.A."/>
            <person name="Brouwer H."/>
            <person name="Cano L."/>
            <person name="Hamilton J.P."/>
            <person name="Holt C."/>
            <person name="Huitema E."/>
            <person name="Raffaele S."/>
            <person name="Robideau G.P."/>
            <person name="Thines M."/>
            <person name="Win J."/>
            <person name="Zerillo M.M."/>
            <person name="Beakes G.W."/>
            <person name="Boore J.L."/>
            <person name="Busam D."/>
            <person name="Dumas B."/>
            <person name="Ferriera S."/>
            <person name="Fuerstenberg S.I."/>
            <person name="Gachon C.M."/>
            <person name="Gaulin E."/>
            <person name="Govers F."/>
            <person name="Grenville-Briggs L."/>
            <person name="Horner N."/>
            <person name="Hostetler J."/>
            <person name="Jiang R.H."/>
            <person name="Johnson J."/>
            <person name="Krajaejun T."/>
            <person name="Lin H."/>
            <person name="Meijer H.J."/>
            <person name="Moore B."/>
            <person name="Morris P."/>
            <person name="Phuntmart V."/>
            <person name="Puiu D."/>
            <person name="Shetty J."/>
            <person name="Stajich J.E."/>
            <person name="Tripathy S."/>
            <person name="Wawra S."/>
            <person name="van West P."/>
            <person name="Whitty B.R."/>
            <person name="Coutinho P.M."/>
            <person name="Henrissat B."/>
            <person name="Martin F."/>
            <person name="Thomas P.D."/>
            <person name="Tyler B.M."/>
            <person name="De Vries R.P."/>
            <person name="Kamoun S."/>
            <person name="Yandell M."/>
            <person name="Tisserat N."/>
            <person name="Buell C.R."/>
        </authorList>
    </citation>
    <scope>NUCLEOTIDE SEQUENCE</scope>
    <source>
        <strain evidence="2">DAOM:BR144</strain>
    </source>
</reference>
<name>K3WTZ7_GLOUD</name>
<dbReference type="VEuPathDB" id="FungiDB:PYU1_G008427"/>